<dbReference type="GO" id="GO:0004553">
    <property type="term" value="F:hydrolase activity, hydrolyzing O-glycosyl compounds"/>
    <property type="evidence" value="ECO:0007669"/>
    <property type="project" value="InterPro"/>
</dbReference>
<dbReference type="InterPro" id="IPR044965">
    <property type="entry name" value="Glyco_hydro_17_plant"/>
</dbReference>
<evidence type="ECO:0000313" key="7">
    <source>
        <dbReference type="Proteomes" id="UP001231189"/>
    </source>
</evidence>
<evidence type="ECO:0000256" key="2">
    <source>
        <dbReference type="ARBA" id="ARBA00022801"/>
    </source>
</evidence>
<name>A0AAD8T5I3_LOLMU</name>
<dbReference type="PANTHER" id="PTHR32227">
    <property type="entry name" value="GLUCAN ENDO-1,3-BETA-GLUCOSIDASE BG1-RELATED-RELATED"/>
    <property type="match status" value="1"/>
</dbReference>
<evidence type="ECO:0000256" key="1">
    <source>
        <dbReference type="ARBA" id="ARBA00008773"/>
    </source>
</evidence>
<protein>
    <recommendedName>
        <fullName evidence="8">Glucan endo-1,3-beta-D-glucosidase</fullName>
    </recommendedName>
</protein>
<evidence type="ECO:0008006" key="8">
    <source>
        <dbReference type="Google" id="ProtNLM"/>
    </source>
</evidence>
<dbReference type="InterPro" id="IPR000490">
    <property type="entry name" value="Glyco_hydro_17"/>
</dbReference>
<organism evidence="6 7">
    <name type="scientific">Lolium multiflorum</name>
    <name type="common">Italian ryegrass</name>
    <name type="synonym">Lolium perenne subsp. multiflorum</name>
    <dbReference type="NCBI Taxonomy" id="4521"/>
    <lineage>
        <taxon>Eukaryota</taxon>
        <taxon>Viridiplantae</taxon>
        <taxon>Streptophyta</taxon>
        <taxon>Embryophyta</taxon>
        <taxon>Tracheophyta</taxon>
        <taxon>Spermatophyta</taxon>
        <taxon>Magnoliopsida</taxon>
        <taxon>Liliopsida</taxon>
        <taxon>Poales</taxon>
        <taxon>Poaceae</taxon>
        <taxon>BOP clade</taxon>
        <taxon>Pooideae</taxon>
        <taxon>Poodae</taxon>
        <taxon>Poeae</taxon>
        <taxon>Poeae Chloroplast Group 2 (Poeae type)</taxon>
        <taxon>Loliodinae</taxon>
        <taxon>Loliinae</taxon>
        <taxon>Lolium</taxon>
    </lineage>
</organism>
<dbReference type="GO" id="GO:0005975">
    <property type="term" value="P:carbohydrate metabolic process"/>
    <property type="evidence" value="ECO:0007669"/>
    <property type="project" value="InterPro"/>
</dbReference>
<evidence type="ECO:0000313" key="6">
    <source>
        <dbReference type="EMBL" id="KAK1669734.1"/>
    </source>
</evidence>
<feature type="region of interest" description="Disordered" evidence="5">
    <location>
        <begin position="1"/>
        <end position="28"/>
    </location>
</feature>
<keyword evidence="3" id="KW-0326">Glycosidase</keyword>
<comment type="caution">
    <text evidence="6">The sequence shown here is derived from an EMBL/GenBank/DDBJ whole genome shotgun (WGS) entry which is preliminary data.</text>
</comment>
<comment type="similarity">
    <text evidence="1 4">Belongs to the glycosyl hydrolase 17 family.</text>
</comment>
<dbReference type="Gene3D" id="3.20.20.80">
    <property type="entry name" value="Glycosidases"/>
    <property type="match status" value="1"/>
</dbReference>
<reference evidence="6" key="1">
    <citation type="submission" date="2023-07" db="EMBL/GenBank/DDBJ databases">
        <title>A chromosome-level genome assembly of Lolium multiflorum.</title>
        <authorList>
            <person name="Chen Y."/>
            <person name="Copetti D."/>
            <person name="Kolliker R."/>
            <person name="Studer B."/>
        </authorList>
    </citation>
    <scope>NUCLEOTIDE SEQUENCE</scope>
    <source>
        <strain evidence="6">02402/16</strain>
        <tissue evidence="6">Leaf</tissue>
    </source>
</reference>
<gene>
    <name evidence="6" type="ORF">QYE76_057893</name>
</gene>
<keyword evidence="2" id="KW-0378">Hydrolase</keyword>
<dbReference type="InterPro" id="IPR017853">
    <property type="entry name" value="GH"/>
</dbReference>
<sequence length="145" mass="15906">MASSVHLTHQRWLPKHHHDEPPLGMTPYGIEEPYSPNLNLLEVLLCTGGQPLPSHRLRAAELPAAREGRAGGDEKTLKWHRSVLGDNLPSLAEVVKLYRSKGITAMRIYDPESNVLRMLSGISLLMDVPNKNITAFATSPPATAA</sequence>
<dbReference type="AlphaFoldDB" id="A0AAD8T5I3"/>
<evidence type="ECO:0000256" key="5">
    <source>
        <dbReference type="SAM" id="MobiDB-lite"/>
    </source>
</evidence>
<dbReference type="Pfam" id="PF00332">
    <property type="entry name" value="Glyco_hydro_17"/>
    <property type="match status" value="1"/>
</dbReference>
<proteinExistence type="inferred from homology"/>
<keyword evidence="7" id="KW-1185">Reference proteome</keyword>
<accession>A0AAD8T5I3</accession>
<dbReference type="SUPFAM" id="SSF51445">
    <property type="entry name" value="(Trans)glycosidases"/>
    <property type="match status" value="1"/>
</dbReference>
<dbReference type="Proteomes" id="UP001231189">
    <property type="component" value="Unassembled WGS sequence"/>
</dbReference>
<evidence type="ECO:0000256" key="4">
    <source>
        <dbReference type="RuleBase" id="RU004335"/>
    </source>
</evidence>
<dbReference type="EMBL" id="JAUUTY010000003">
    <property type="protein sequence ID" value="KAK1669734.1"/>
    <property type="molecule type" value="Genomic_DNA"/>
</dbReference>
<evidence type="ECO:0000256" key="3">
    <source>
        <dbReference type="ARBA" id="ARBA00023295"/>
    </source>
</evidence>